<comment type="subunit">
    <text evidence="8">Homodimer.</text>
</comment>
<keyword evidence="2 8" id="KW-0949">S-adenosyl-L-methionine</keyword>
<feature type="binding site" evidence="8">
    <location>
        <begin position="139"/>
        <end position="141"/>
    </location>
    <ligand>
        <name>S-adenosyl-L-methionine</name>
        <dbReference type="ChEBI" id="CHEBI:59789"/>
    </ligand>
</feature>
<dbReference type="EMBL" id="BMLN01000004">
    <property type="protein sequence ID" value="GGN98898.1"/>
    <property type="molecule type" value="Genomic_DNA"/>
</dbReference>
<comment type="caution">
    <text evidence="10">The sequence shown here is derived from an EMBL/GenBank/DDBJ whole genome shotgun (WGS) entry which is preliminary data.</text>
</comment>
<dbReference type="PROSITE" id="PS51918">
    <property type="entry name" value="RADICAL_SAM"/>
    <property type="match status" value="1"/>
</dbReference>
<feature type="binding site" evidence="8">
    <location>
        <position position="93"/>
    </location>
    <ligand>
        <name>substrate</name>
    </ligand>
</feature>
<evidence type="ECO:0000256" key="8">
    <source>
        <dbReference type="HAMAP-Rule" id="MF_00917"/>
    </source>
</evidence>
<comment type="caution">
    <text evidence="8">Lacks conserved residue(s) required for the propagation of feature annotation.</text>
</comment>
<feature type="domain" description="Radical SAM core" evidence="9">
    <location>
        <begin position="33"/>
        <end position="250"/>
    </location>
</feature>
<keyword evidence="7 8" id="KW-0456">Lyase</keyword>
<organism evidence="10 11">
    <name type="scientific">Saccharibacillus kuerlensis</name>
    <dbReference type="NCBI Taxonomy" id="459527"/>
    <lineage>
        <taxon>Bacteria</taxon>
        <taxon>Bacillati</taxon>
        <taxon>Bacillota</taxon>
        <taxon>Bacilli</taxon>
        <taxon>Bacillales</taxon>
        <taxon>Paenibacillaceae</taxon>
        <taxon>Saccharibacillus</taxon>
    </lineage>
</organism>
<gene>
    <name evidence="8 10" type="primary">queE</name>
    <name evidence="10" type="ORF">GCM10010969_18520</name>
</gene>
<evidence type="ECO:0000256" key="4">
    <source>
        <dbReference type="ARBA" id="ARBA00022842"/>
    </source>
</evidence>
<dbReference type="SFLD" id="SFLDF00300">
    <property type="entry name" value="7-carboxy-7-deazaguanine_synth"/>
    <property type="match status" value="1"/>
</dbReference>
<feature type="binding site" evidence="8">
    <location>
        <begin position="52"/>
        <end position="54"/>
    </location>
    <ligand>
        <name>S-adenosyl-L-methionine</name>
        <dbReference type="ChEBI" id="CHEBI:59789"/>
    </ligand>
</feature>
<evidence type="ECO:0000256" key="6">
    <source>
        <dbReference type="ARBA" id="ARBA00023014"/>
    </source>
</evidence>
<feature type="binding site" evidence="8">
    <location>
        <position position="42"/>
    </location>
    <ligand>
        <name>substrate</name>
    </ligand>
</feature>
<evidence type="ECO:0000256" key="3">
    <source>
        <dbReference type="ARBA" id="ARBA00022723"/>
    </source>
</evidence>
<evidence type="ECO:0000256" key="7">
    <source>
        <dbReference type="ARBA" id="ARBA00023239"/>
    </source>
</evidence>
<dbReference type="NCBIfam" id="TIGR03365">
    <property type="entry name" value="Bsubt_queE"/>
    <property type="match status" value="1"/>
</dbReference>
<dbReference type="Gene3D" id="3.20.20.70">
    <property type="entry name" value="Aldolase class I"/>
    <property type="match status" value="1"/>
</dbReference>
<dbReference type="PANTHER" id="PTHR42836:SF1">
    <property type="entry name" value="7-CARBOXY-7-DEAZAGUANINE SYNTHASE"/>
    <property type="match status" value="1"/>
</dbReference>
<dbReference type="SFLD" id="SFLDS00029">
    <property type="entry name" value="Radical_SAM"/>
    <property type="match status" value="1"/>
</dbReference>
<evidence type="ECO:0000313" key="10">
    <source>
        <dbReference type="EMBL" id="GGN98898.1"/>
    </source>
</evidence>
<name>A0ABQ2L0P6_9BACL</name>
<proteinExistence type="inferred from homology"/>
<dbReference type="RefSeq" id="WP_018975986.1">
    <property type="nucleotide sequence ID" value="NZ_BMLN01000004.1"/>
</dbReference>
<comment type="similarity">
    <text evidence="8">Belongs to the radical SAM superfamily. 7-carboxy-7-deazaguanine synthase family.</text>
</comment>
<keyword evidence="4 8" id="KW-0460">Magnesium</keyword>
<feature type="binding site" evidence="8">
    <location>
        <position position="50"/>
    </location>
    <ligand>
        <name>[4Fe-4S] cluster</name>
        <dbReference type="ChEBI" id="CHEBI:49883"/>
        <note>4Fe-4S-S-AdoMet</note>
    </ligand>
</feature>
<dbReference type="Proteomes" id="UP000606653">
    <property type="component" value="Unassembled WGS sequence"/>
</dbReference>
<dbReference type="PANTHER" id="PTHR42836">
    <property type="entry name" value="7-CARBOXY-7-DEAZAGUANINE SYNTHASE"/>
    <property type="match status" value="1"/>
</dbReference>
<dbReference type="InterPro" id="IPR007197">
    <property type="entry name" value="rSAM"/>
</dbReference>
<reference evidence="11" key="1">
    <citation type="journal article" date="2019" name="Int. J. Syst. Evol. Microbiol.">
        <title>The Global Catalogue of Microorganisms (GCM) 10K type strain sequencing project: providing services to taxonomists for standard genome sequencing and annotation.</title>
        <authorList>
            <consortium name="The Broad Institute Genomics Platform"/>
            <consortium name="The Broad Institute Genome Sequencing Center for Infectious Disease"/>
            <person name="Wu L."/>
            <person name="Ma J."/>
        </authorList>
    </citation>
    <scope>NUCLEOTIDE SEQUENCE [LARGE SCALE GENOMIC DNA]</scope>
    <source>
        <strain evidence="11">CGMCC 1.6964</strain>
    </source>
</reference>
<keyword evidence="8" id="KW-0671">Queuosine biosynthesis</keyword>
<comment type="pathway">
    <text evidence="8">Purine metabolism; 7-cyano-7-deazaguanine biosynthesis.</text>
</comment>
<protein>
    <recommendedName>
        <fullName evidence="8">7-carboxy-7-deazaguanine synthase</fullName>
        <shortName evidence="8">CDG synthase</shortName>
        <ecNumber evidence="8">4.3.99.3</ecNumber>
    </recommendedName>
    <alternativeName>
        <fullName evidence="8">Queuosine biosynthesis protein QueE</fullName>
    </alternativeName>
</protein>
<keyword evidence="1 8" id="KW-0004">4Fe-4S</keyword>
<accession>A0ABQ2L0P6</accession>
<evidence type="ECO:0000256" key="5">
    <source>
        <dbReference type="ARBA" id="ARBA00023004"/>
    </source>
</evidence>
<comment type="cofactor">
    <cofactor evidence="8">
        <name>Mg(2+)</name>
        <dbReference type="ChEBI" id="CHEBI:18420"/>
    </cofactor>
</comment>
<sequence length="254" mass="28532">MSDSAKISAADPSTRPIPVLEVFGPTIQGEGMSIGRKTMFVRTAGCDYRCSWCDSKFTWDGSAKDEIRMLSAAEIVEELFALGGNTFDHVTISGGNPLLLPQMSFLVQQLHDHGIRTAVETQGSRWQDWLVRIDEVTLSPKPPSSGMETDFEVLDSIVARLLEASGRRDICIKIVIFDEEDLNYARDVHKRYPDVPFILQTGNPQVSHESEDHVSSLLHRYEWLIDRLSELPDLKDARALPQLHTLVWGNKRGV</sequence>
<feature type="binding site" evidence="8">
    <location>
        <begin position="27"/>
        <end position="29"/>
    </location>
    <ligand>
        <name>substrate</name>
    </ligand>
</feature>
<feature type="binding site" evidence="8">
    <location>
        <position position="55"/>
    </location>
    <ligand>
        <name>Mg(2+)</name>
        <dbReference type="ChEBI" id="CHEBI:18420"/>
    </ligand>
</feature>
<keyword evidence="6 8" id="KW-0411">Iron-sulfur</keyword>
<dbReference type="InterPro" id="IPR058240">
    <property type="entry name" value="rSAM_sf"/>
</dbReference>
<dbReference type="SUPFAM" id="SSF102114">
    <property type="entry name" value="Radical SAM enzymes"/>
    <property type="match status" value="1"/>
</dbReference>
<keyword evidence="3 8" id="KW-0479">Metal-binding</keyword>
<feature type="binding site" evidence="8">
    <location>
        <position position="53"/>
    </location>
    <ligand>
        <name>[4Fe-4S] cluster</name>
        <dbReference type="ChEBI" id="CHEBI:49883"/>
        <note>4Fe-4S-S-AdoMet</note>
    </ligand>
</feature>
<dbReference type="InterPro" id="IPR017742">
    <property type="entry name" value="Deazaguanine_synth"/>
</dbReference>
<comment type="cofactor">
    <cofactor evidence="8">
        <name>S-adenosyl-L-methionine</name>
        <dbReference type="ChEBI" id="CHEBI:59789"/>
    </cofactor>
    <text evidence="8">Binds 1 S-adenosyl-L-methionine per subunit.</text>
</comment>
<dbReference type="PIRSF" id="PIRSF000370">
    <property type="entry name" value="QueE"/>
    <property type="match status" value="1"/>
</dbReference>
<evidence type="ECO:0000313" key="11">
    <source>
        <dbReference type="Proteomes" id="UP000606653"/>
    </source>
</evidence>
<dbReference type="InterPro" id="IPR024924">
    <property type="entry name" value="7-CO-7-deazaguanine_synth-like"/>
</dbReference>
<dbReference type="HAMAP" id="MF_00917">
    <property type="entry name" value="QueE"/>
    <property type="match status" value="1"/>
</dbReference>
<comment type="cofactor">
    <cofactor evidence="8">
        <name>[4Fe-4S] cluster</name>
        <dbReference type="ChEBI" id="CHEBI:49883"/>
    </cofactor>
    <text evidence="8">Binds 1 [4Fe-4S] cluster. The cluster is coordinated with 3 cysteines and an exchangeable S-adenosyl-L-methionine.</text>
</comment>
<comment type="function">
    <text evidence="8">Catalyzes the complex heterocyclic radical-mediated conversion of 6-carboxy-5,6,7,8-tetrahydropterin (CPH4) to 7-carboxy-7-deazaguanine (CDG), a step common to the biosynthetic pathways of all 7-deazapurine-containing compounds.</text>
</comment>
<evidence type="ECO:0000259" key="9">
    <source>
        <dbReference type="PROSITE" id="PS51918"/>
    </source>
</evidence>
<feature type="binding site" evidence="8">
    <location>
        <position position="46"/>
    </location>
    <ligand>
        <name>[4Fe-4S] cluster</name>
        <dbReference type="ChEBI" id="CHEBI:49883"/>
        <note>4Fe-4S-S-AdoMet</note>
    </ligand>
</feature>
<evidence type="ECO:0000256" key="1">
    <source>
        <dbReference type="ARBA" id="ARBA00022485"/>
    </source>
</evidence>
<dbReference type="EC" id="4.3.99.3" evidence="8"/>
<evidence type="ECO:0000256" key="2">
    <source>
        <dbReference type="ARBA" id="ARBA00022691"/>
    </source>
</evidence>
<dbReference type="Pfam" id="PF04055">
    <property type="entry name" value="Radical_SAM"/>
    <property type="match status" value="1"/>
</dbReference>
<dbReference type="InterPro" id="IPR013785">
    <property type="entry name" value="Aldolase_TIM"/>
</dbReference>
<feature type="binding site" evidence="8">
    <location>
        <position position="95"/>
    </location>
    <ligand>
        <name>S-adenosyl-L-methionine</name>
        <dbReference type="ChEBI" id="CHEBI:59789"/>
    </ligand>
</feature>
<keyword evidence="11" id="KW-1185">Reference proteome</keyword>
<keyword evidence="5 8" id="KW-0408">Iron</keyword>
<comment type="catalytic activity">
    <reaction evidence="8">
        <text>6-carboxy-5,6,7,8-tetrahydropterin + H(+) = 7-carboxy-7-carbaguanine + NH4(+)</text>
        <dbReference type="Rhea" id="RHEA:27974"/>
        <dbReference type="ChEBI" id="CHEBI:15378"/>
        <dbReference type="ChEBI" id="CHEBI:28938"/>
        <dbReference type="ChEBI" id="CHEBI:61032"/>
        <dbReference type="ChEBI" id="CHEBI:61036"/>
        <dbReference type="EC" id="4.3.99.3"/>
    </reaction>
</comment>